<accession>Q9PAE2</accession>
<dbReference type="KEGG" id="xfa:XF_2576"/>
<dbReference type="Proteomes" id="UP000000812">
    <property type="component" value="Chromosome"/>
</dbReference>
<dbReference type="STRING" id="160492.XF_2576"/>
<dbReference type="AlphaFoldDB" id="Q9PAE2"/>
<name>Q9PAE2_XYLFA</name>
<evidence type="ECO:0000313" key="1">
    <source>
        <dbReference type="EMBL" id="AAF85373.1"/>
    </source>
</evidence>
<evidence type="ECO:0000313" key="2">
    <source>
        <dbReference type="Proteomes" id="UP000000812"/>
    </source>
</evidence>
<protein>
    <submittedName>
        <fullName evidence="1">Uncharacterized protein</fullName>
    </submittedName>
</protein>
<dbReference type="EMBL" id="AE003849">
    <property type="protein sequence ID" value="AAF85373.1"/>
    <property type="molecule type" value="Genomic_DNA"/>
</dbReference>
<dbReference type="PATRIC" id="fig|160492.11.peg.2738"/>
<dbReference type="HOGENOM" id="CLU_2848910_0_0_6"/>
<reference evidence="1 2" key="1">
    <citation type="journal article" date="2000" name="Nature">
        <title>The genome sequence of the plant pathogen Xylella fastidiosa.</title>
        <authorList>
            <person name="Simpson A.J."/>
            <person name="Reinach F.C."/>
            <person name="Arruda P."/>
            <person name="Abreu F.A."/>
            <person name="Acencio M."/>
            <person name="Alvarenga R."/>
            <person name="Alves L.M."/>
            <person name="Araya J.E."/>
            <person name="Baia G.S."/>
            <person name="Baptista C.S."/>
            <person name="Barros M.H."/>
            <person name="Bonaccorsi E.D."/>
            <person name="Bordin S."/>
            <person name="Bove J.M."/>
            <person name="Briones M.R."/>
            <person name="Bueno M.R."/>
            <person name="Camargo A.A."/>
            <person name="Camargo L.E."/>
            <person name="Carraro D.M."/>
            <person name="Carrer H."/>
            <person name="Colauto N.B."/>
            <person name="Colombo C."/>
            <person name="Costa F.F."/>
            <person name="Costa M.C."/>
            <person name="Costa-Neto C.M."/>
            <person name="Coutinho L.L."/>
            <person name="Cristofani M."/>
            <person name="Dias-Neto E."/>
            <person name="Docena C."/>
            <person name="El-Dorry H."/>
            <person name="Facincani A.P."/>
            <person name="Ferreira A.J."/>
            <person name="Ferreira V.C."/>
            <person name="Ferro J.A."/>
            <person name="Fraga J.S."/>
            <person name="Franca S.C."/>
            <person name="Franco M.C."/>
            <person name="Frohme M."/>
            <person name="Furlan L.R."/>
            <person name="Garnier M."/>
            <person name="Goldman G.H."/>
            <person name="Goldman M.H."/>
            <person name="Gomes S.L."/>
            <person name="Gruber A."/>
            <person name="Ho P.L."/>
            <person name="Hoheisel J.D."/>
            <person name="Junqueira M.L."/>
            <person name="Kemper E.L."/>
            <person name="Kitajima J.P."/>
            <person name="Krieger J.E."/>
            <person name="Kuramae E.E."/>
            <person name="Laigret F."/>
            <person name="Lambais M.R."/>
            <person name="Leite L.C."/>
            <person name="Lemos E.G."/>
            <person name="Lemos M.V."/>
            <person name="Lopes S.A."/>
            <person name="Lopes C.R."/>
            <person name="Machado J.A."/>
            <person name="Machado M.A."/>
            <person name="Madeira A.M."/>
            <person name="Madeira H.M."/>
            <person name="Marino C.L."/>
            <person name="Marques M.V."/>
            <person name="Martins E.A."/>
            <person name="Martins E.M."/>
            <person name="Matsukuma A.Y."/>
            <person name="Menck C.F."/>
            <person name="Miracca E.C."/>
            <person name="Miyaki C.Y."/>
            <person name="Monteriro-Vitorello C.B."/>
            <person name="Moon D.H."/>
            <person name="Nagai M.A."/>
            <person name="Nascimento A.L."/>
            <person name="Netto L.E."/>
            <person name="Nhani A.Jr."/>
            <person name="Nobrega F.G."/>
            <person name="Nunes L.R."/>
            <person name="Oliveira M.A."/>
            <person name="de Oliveira M.C."/>
            <person name="de Oliveira R.C."/>
            <person name="Palmieri D.A."/>
            <person name="Paris A."/>
            <person name="Peixoto B.R."/>
            <person name="Pereira G.A."/>
            <person name="Pereira H.A.Jr."/>
            <person name="Pesquero J.B."/>
            <person name="Quaggio R.B."/>
            <person name="Roberto P.G."/>
            <person name="Rodrigues V."/>
            <person name="de M Rosa A.J."/>
            <person name="de Rosa V.E.Jr."/>
            <person name="de Sa R.G."/>
            <person name="Santelli R.V."/>
            <person name="Sawasaki H.E."/>
            <person name="da Silva A.C."/>
            <person name="da Silva A.M."/>
            <person name="da Silva F.R."/>
            <person name="da Silva W.A.Jr."/>
            <person name="da Silveira J.F."/>
            <person name="Silvestri M.L."/>
            <person name="Siqueira W.J."/>
            <person name="de Souza A.A."/>
            <person name="de Souza A.P."/>
            <person name="Terenzi M.F."/>
            <person name="Truffi D."/>
            <person name="Tsai S.M."/>
            <person name="Tsuhako M.H."/>
            <person name="Vallada H."/>
            <person name="Van Sluys M.A."/>
            <person name="Verjovski-Almeida S."/>
            <person name="Vettore A.L."/>
            <person name="Zago M.A."/>
            <person name="Zatz M."/>
            <person name="Meidanis J."/>
            <person name="Setubal J.C."/>
        </authorList>
    </citation>
    <scope>NUCLEOTIDE SEQUENCE [LARGE SCALE GENOMIC DNA]</scope>
    <source>
        <strain evidence="1 2">9a5c</strain>
    </source>
</reference>
<gene>
    <name evidence="1" type="ordered locus">XF_2576</name>
</gene>
<sequence length="65" mass="7059">MHASASYLGCGVLWKKLSHGEHMIDVGYLCAGWLAECAVRGRAIAVRCVDDVSVGVDVDPAQRWE</sequence>
<proteinExistence type="predicted"/>
<organism evidence="1 2">
    <name type="scientific">Xylella fastidiosa (strain 9a5c)</name>
    <dbReference type="NCBI Taxonomy" id="160492"/>
    <lineage>
        <taxon>Bacteria</taxon>
        <taxon>Pseudomonadati</taxon>
        <taxon>Pseudomonadota</taxon>
        <taxon>Gammaproteobacteria</taxon>
        <taxon>Lysobacterales</taxon>
        <taxon>Lysobacteraceae</taxon>
        <taxon>Xylella</taxon>
    </lineage>
</organism>
<dbReference type="PIR" id="C82542">
    <property type="entry name" value="C82542"/>
</dbReference>